<dbReference type="InterPro" id="IPR001245">
    <property type="entry name" value="Ser-Thr/Tyr_kinase_cat_dom"/>
</dbReference>
<keyword evidence="1" id="KW-0547">Nucleotide-binding</keyword>
<dbReference type="PANTHER" id="PTHR44329">
    <property type="entry name" value="SERINE/THREONINE-PROTEIN KINASE TNNI3K-RELATED"/>
    <property type="match status" value="1"/>
</dbReference>
<gene>
    <name evidence="3" type="ORF">M9Y10_017026</name>
</gene>
<evidence type="ECO:0000256" key="1">
    <source>
        <dbReference type="PROSITE-ProRule" id="PRU10141"/>
    </source>
</evidence>
<dbReference type="SUPFAM" id="SSF56112">
    <property type="entry name" value="Protein kinase-like (PK-like)"/>
    <property type="match status" value="5"/>
</dbReference>
<dbReference type="InterPro" id="IPR006597">
    <property type="entry name" value="Sel1-like"/>
</dbReference>
<protein>
    <recommendedName>
        <fullName evidence="2">Protein kinase domain-containing protein</fullName>
    </recommendedName>
</protein>
<dbReference type="InterPro" id="IPR011009">
    <property type="entry name" value="Kinase-like_dom_sf"/>
</dbReference>
<organism evidence="3 4">
    <name type="scientific">Tritrichomonas musculus</name>
    <dbReference type="NCBI Taxonomy" id="1915356"/>
    <lineage>
        <taxon>Eukaryota</taxon>
        <taxon>Metamonada</taxon>
        <taxon>Parabasalia</taxon>
        <taxon>Tritrichomonadida</taxon>
        <taxon>Tritrichomonadidae</taxon>
        <taxon>Tritrichomonas</taxon>
    </lineage>
</organism>
<dbReference type="Pfam" id="PF07714">
    <property type="entry name" value="PK_Tyr_Ser-Thr"/>
    <property type="match status" value="2"/>
</dbReference>
<evidence type="ECO:0000313" key="3">
    <source>
        <dbReference type="EMBL" id="KAK8854462.1"/>
    </source>
</evidence>
<comment type="caution">
    <text evidence="3">The sequence shown here is derived from an EMBL/GenBank/DDBJ whole genome shotgun (WGS) entry which is preliminary data.</text>
</comment>
<dbReference type="SMART" id="SM00671">
    <property type="entry name" value="SEL1"/>
    <property type="match status" value="3"/>
</dbReference>
<feature type="domain" description="Protein kinase" evidence="2">
    <location>
        <begin position="333"/>
        <end position="586"/>
    </location>
</feature>
<dbReference type="EMBL" id="JAPFFF010000021">
    <property type="protein sequence ID" value="KAK8854462.1"/>
    <property type="molecule type" value="Genomic_DNA"/>
</dbReference>
<dbReference type="Gene3D" id="1.25.40.10">
    <property type="entry name" value="Tetratricopeptide repeat domain"/>
    <property type="match status" value="1"/>
</dbReference>
<dbReference type="PROSITE" id="PS50011">
    <property type="entry name" value="PROTEIN_KINASE_DOM"/>
    <property type="match status" value="5"/>
</dbReference>
<dbReference type="InterPro" id="IPR017441">
    <property type="entry name" value="Protein_kinase_ATP_BS"/>
</dbReference>
<feature type="binding site" evidence="1">
    <location>
        <position position="1330"/>
    </location>
    <ligand>
        <name>ATP</name>
        <dbReference type="ChEBI" id="CHEBI:30616"/>
    </ligand>
</feature>
<dbReference type="PROSITE" id="PS00107">
    <property type="entry name" value="PROTEIN_KINASE_ATP"/>
    <property type="match status" value="1"/>
</dbReference>
<accession>A0ABR2HY43</accession>
<sequence>MSVFLDLKKFEIKEESVKRRFYSVYNVLEKATGIVYSSERLKYKIQDSTFYELINFSREVNTISKLNHPSILRFIGYSPVDFNKQPKPMILTELGSNGILEDVIRNRPEILDHTKKMKIIYGIGKSISYLHSHDIIHCDISTSNIVLNNKFEPKLCNFNSSRYLNETSEMTYIGTPRFIARERWLNKEYSKSSDIYSFCLVIYEIMTNDVAYSDIEDIYELSMNIIEGEHPKKLKEIENKYQEIIKLGLKSNPDERPTIKEIIEILRSEDDEEYQEYIEELDNTPTSFDPTKNIFNLDEILKSGIKLRKDDFHWHEYFKEPIDSSHVLKINEYEKQELIGNKNVTDVFKIIERKSGIQFAAKIAQNKLERDDYESIISLSYNVNKMTKINHSAIVKYIGYSPLNFEGEFKPVIVSEYVKNGTLNKLLNLERENNGLKILNGTQRLINIYGIASALNCLHRHGMVMKSLSPSKILEDDFLFPKICDFGRSRFVIDEDSADSYESPENVKLDEVTKEGNVYSFGLIVYEMMMNKKASKNDESNYFVPSFDDSLPICYQKLIERCCSNNSDERPIFGEILTEIKNNPEFITEGVIKEDFQIYTQFIDSNSHELFESYIEKFNGNSKSENFKKITLYEKKEINLVDEPLDLNKFEEINIIDDKVHQINGLVIEKETGNKYYSIKLKDMHEMLCREVNFLCKFDHPCILKLVGYSPVDFKGMPLPMILTELGSNGILEDVIRNRPEILDHTKKMKIIYGIGKSISYLHSHDIIHCDISTSNIVLNNKFEPKLCNFNSSRYLNETSEMTYIGTPRFIARERWLNKEYSKSSDIYSFCLVIYEIMTNDVAYSDIEDIYELSMNIIEGEHPKKLKEIENKYQEIIKLGLKSNPDERPTIKEIIEILRSEDDEEYQEYIEELDNTPTSFDPTKNILEFKGFDNFINKAIQLNSPEIFNPSVYMDKRIDLTHIININDYEKREKLGQATESESFKLIYKKDGGEYVGKTSLDEFRRDDYETIIKLSFDINKLTKMNHASIVQYIGYSPHDFDGDYRPVIITKYVPSYTLERMIQLEKTEEVPKSWNMTKKLMIIYGVVSAMAYLHSNNIIHQSLNTCNVLLDQYLLPRIAGVGTFINRSMTFAQMFNREQHKFVYFAPEFIQTFRGTKANDVYSFAIIVYEMLSGKKVFDEDFSMKTIFKVISGMRPTIPDSIPEVYRNLIQSCWHSDVEARPTFDEIYNTIKNNLDVFITDDMNKEDFLFYMNFVDKNIPFEEIEYYIDLENEMFQKINLSFRKKKRFSFNFEFLDLNKFQKKNLIGEGSFGIVYKVLDIKNKIIFAAKVSKAEINYEIEDDMINISREVSVISKINHPSILKFIGFSPFNFKGQMRPVIVTEYASGGTLQSILDLERNCCSKPGWDITKKLINLYGLASSLQYLHSHDIIHRDLCPSNVLLDDSLYPKLADFGLSKKVTHKNENNQISSGFKGTPAYVAPEIWNFHEYTKAGDVYAFGFTAFEIMTNQVLFPDIKDFYSLYHDVVYYKKRPSFEFPIPLCYKKLITKCWAHEKEMRPTFDEIVYDLENNEEYLTECVDKDEFYEYVDFVTQYRNNIAYEQFKSQVHPRDNNKKAHETHKPAKHVKKEDNVSYGNRQKICEIDENEHKKIDEFENDHFNESNPDFNLIHQYISAKQSDNLIHYLNDHCNFEVTSSIFDKCFQTDPGFYMSLCKEGISLHNAVSLHKYAISLIYDDKNGQISKEKIEKARAYLEESIQLGFDLSYFSLARLLDSYYGERDHAFQVASEGAMKGEKYSKCLLGFFIAKGVGTSKNRREGVSMMLESGADDLYQLFATEIGIYYYELANESQSKSDNENNRFCFEKNAFEWFEKAYLMKKTSASINNYGICFLKGIFVKKDVRKALEIFSEGARRVDPNSMYHLAFLLEQINSQKSLHYYQRAAELGNVDAKRRYLELMSENISEGSYHLTSQSIFDFVDDERNYEFAVKNNDDMIIEMESNTASQISVENDTENNYEYMMILIQKGNIKIPLEHAISLYNSKFYGDAFIYFSALSKINHPIAKYFIGVMKFRGYGCEKNKDEAYKILNELSTKGIDRAREFIDDNF</sequence>
<dbReference type="InterPro" id="IPR051681">
    <property type="entry name" value="Ser/Thr_Kinases-Pseudokinases"/>
</dbReference>
<dbReference type="InterPro" id="IPR000719">
    <property type="entry name" value="Prot_kinase_dom"/>
</dbReference>
<dbReference type="PANTHER" id="PTHR44329:SF289">
    <property type="entry name" value="SERINE_THREONINE-PROTEIN KINASE VIK"/>
    <property type="match status" value="1"/>
</dbReference>
<name>A0ABR2HY43_9EUKA</name>
<dbReference type="Proteomes" id="UP001470230">
    <property type="component" value="Unassembled WGS sequence"/>
</dbReference>
<reference evidence="3 4" key="1">
    <citation type="submission" date="2024-04" db="EMBL/GenBank/DDBJ databases">
        <title>Tritrichomonas musculus Genome.</title>
        <authorList>
            <person name="Alves-Ferreira E."/>
            <person name="Grigg M."/>
            <person name="Lorenzi H."/>
            <person name="Galac M."/>
        </authorList>
    </citation>
    <scope>NUCLEOTIDE SEQUENCE [LARGE SCALE GENOMIC DNA]</scope>
    <source>
        <strain evidence="3 4">EAF2021</strain>
    </source>
</reference>
<dbReference type="Gene3D" id="1.10.510.10">
    <property type="entry name" value="Transferase(Phosphotransferase) domain 1"/>
    <property type="match status" value="5"/>
</dbReference>
<keyword evidence="4" id="KW-1185">Reference proteome</keyword>
<feature type="domain" description="Protein kinase" evidence="2">
    <location>
        <begin position="639"/>
        <end position="910"/>
    </location>
</feature>
<dbReference type="Pfam" id="PF00069">
    <property type="entry name" value="Pkinase"/>
    <property type="match status" value="3"/>
</dbReference>
<dbReference type="PROSITE" id="PS00109">
    <property type="entry name" value="PROTEIN_KINASE_TYR"/>
    <property type="match status" value="3"/>
</dbReference>
<feature type="domain" description="Protein kinase" evidence="2">
    <location>
        <begin position="1301"/>
        <end position="1575"/>
    </location>
</feature>
<feature type="domain" description="Protein kinase" evidence="2">
    <location>
        <begin position="969"/>
        <end position="1240"/>
    </location>
</feature>
<evidence type="ECO:0000259" key="2">
    <source>
        <dbReference type="PROSITE" id="PS50011"/>
    </source>
</evidence>
<dbReference type="Pfam" id="PF08238">
    <property type="entry name" value="Sel1"/>
    <property type="match status" value="4"/>
</dbReference>
<feature type="domain" description="Protein kinase" evidence="2">
    <location>
        <begin position="10"/>
        <end position="278"/>
    </location>
</feature>
<proteinExistence type="predicted"/>
<dbReference type="InterPro" id="IPR011990">
    <property type="entry name" value="TPR-like_helical_dom_sf"/>
</dbReference>
<dbReference type="SUPFAM" id="SSF81901">
    <property type="entry name" value="HCP-like"/>
    <property type="match status" value="2"/>
</dbReference>
<dbReference type="InterPro" id="IPR008266">
    <property type="entry name" value="Tyr_kinase_AS"/>
</dbReference>
<keyword evidence="1" id="KW-0067">ATP-binding</keyword>
<evidence type="ECO:0000313" key="4">
    <source>
        <dbReference type="Proteomes" id="UP001470230"/>
    </source>
</evidence>